<comment type="function">
    <text evidence="16">Involved in trafficking and recycling of synaptic vesicles.</text>
</comment>
<dbReference type="GO" id="GO:0008021">
    <property type="term" value="C:synaptic vesicle"/>
    <property type="evidence" value="ECO:0007669"/>
    <property type="project" value="UniProtKB-SubCell"/>
</dbReference>
<keyword evidence="14 18" id="KW-0472">Membrane</keyword>
<reference evidence="19 20" key="1">
    <citation type="submission" date="2024-05" db="EMBL/GenBank/DDBJ databases">
        <authorList>
            <person name="Wallberg A."/>
        </authorList>
    </citation>
    <scope>NUCLEOTIDE SEQUENCE [LARGE SCALE GENOMIC DNA]</scope>
</reference>
<gene>
    <name evidence="19" type="ORF">MNOR_LOCUS33517</name>
</gene>
<dbReference type="GO" id="GO:0005794">
    <property type="term" value="C:Golgi apparatus"/>
    <property type="evidence" value="ECO:0007669"/>
    <property type="project" value="UniProtKB-SubCell"/>
</dbReference>
<evidence type="ECO:0000256" key="16">
    <source>
        <dbReference type="ARBA" id="ARBA00024003"/>
    </source>
</evidence>
<dbReference type="AlphaFoldDB" id="A0AAV2S857"/>
<accession>A0AAV2S857</accession>
<organism evidence="19 20">
    <name type="scientific">Meganyctiphanes norvegica</name>
    <name type="common">Northern krill</name>
    <name type="synonym">Thysanopoda norvegica</name>
    <dbReference type="NCBI Taxonomy" id="48144"/>
    <lineage>
        <taxon>Eukaryota</taxon>
        <taxon>Metazoa</taxon>
        <taxon>Ecdysozoa</taxon>
        <taxon>Arthropoda</taxon>
        <taxon>Crustacea</taxon>
        <taxon>Multicrustacea</taxon>
        <taxon>Malacostraca</taxon>
        <taxon>Eumalacostraca</taxon>
        <taxon>Eucarida</taxon>
        <taxon>Euphausiacea</taxon>
        <taxon>Euphausiidae</taxon>
        <taxon>Meganyctiphanes</taxon>
    </lineage>
</organism>
<dbReference type="GO" id="GO:0005770">
    <property type="term" value="C:late endosome"/>
    <property type="evidence" value="ECO:0007669"/>
    <property type="project" value="UniProtKB-SubCell"/>
</dbReference>
<name>A0AAV2S857_MEGNR</name>
<evidence type="ECO:0000256" key="7">
    <source>
        <dbReference type="ARBA" id="ARBA00004603"/>
    </source>
</evidence>
<keyword evidence="15" id="KW-0968">Cytoplasmic vesicle</keyword>
<evidence type="ECO:0000256" key="10">
    <source>
        <dbReference type="ARBA" id="ARBA00022753"/>
    </source>
</evidence>
<evidence type="ECO:0000256" key="12">
    <source>
        <dbReference type="ARBA" id="ARBA00023018"/>
    </source>
</evidence>
<evidence type="ECO:0000256" key="1">
    <source>
        <dbReference type="ARBA" id="ARBA00004141"/>
    </source>
</evidence>
<dbReference type="Proteomes" id="UP001497623">
    <property type="component" value="Unassembled WGS sequence"/>
</dbReference>
<comment type="caution">
    <text evidence="19">The sequence shown here is derived from an EMBL/GenBank/DDBJ whole genome shotgun (WGS) entry which is preliminary data.</text>
</comment>
<evidence type="ECO:0000256" key="9">
    <source>
        <dbReference type="ARBA" id="ARBA00022692"/>
    </source>
</evidence>
<evidence type="ECO:0000256" key="5">
    <source>
        <dbReference type="ARBA" id="ARBA00004419"/>
    </source>
</evidence>
<keyword evidence="9 18" id="KW-0812">Transmembrane</keyword>
<dbReference type="GO" id="GO:0005776">
    <property type="term" value="C:autophagosome"/>
    <property type="evidence" value="ECO:0007669"/>
    <property type="project" value="UniProtKB-SubCell"/>
</dbReference>
<evidence type="ECO:0000256" key="17">
    <source>
        <dbReference type="ARBA" id="ARBA00024088"/>
    </source>
</evidence>
<evidence type="ECO:0000256" key="14">
    <source>
        <dbReference type="ARBA" id="ARBA00023136"/>
    </source>
</evidence>
<feature type="transmembrane region" description="Helical" evidence="18">
    <location>
        <begin position="55"/>
        <end position="81"/>
    </location>
</feature>
<evidence type="ECO:0000256" key="2">
    <source>
        <dbReference type="ARBA" id="ARBA00004172"/>
    </source>
</evidence>
<evidence type="ECO:0000256" key="3">
    <source>
        <dbReference type="ARBA" id="ARBA00004234"/>
    </source>
</evidence>
<dbReference type="PANTHER" id="PTHR15664">
    <property type="entry name" value="C20ORF30 PROTEIN"/>
    <property type="match status" value="1"/>
</dbReference>
<evidence type="ECO:0000256" key="8">
    <source>
        <dbReference type="ARBA" id="ARBA00007743"/>
    </source>
</evidence>
<keyword evidence="12" id="KW-0770">Synapse</keyword>
<evidence type="ECO:0000313" key="20">
    <source>
        <dbReference type="Proteomes" id="UP001497623"/>
    </source>
</evidence>
<comment type="similarity">
    <text evidence="8">Belongs to the TMEM134/TMEM230 family.</text>
</comment>
<evidence type="ECO:0000256" key="11">
    <source>
        <dbReference type="ARBA" id="ARBA00022989"/>
    </source>
</evidence>
<dbReference type="GO" id="GO:0055037">
    <property type="term" value="C:recycling endosome"/>
    <property type="evidence" value="ECO:0007669"/>
    <property type="project" value="UniProtKB-SubCell"/>
</dbReference>
<feature type="transmembrane region" description="Helical" evidence="18">
    <location>
        <begin position="93"/>
        <end position="114"/>
    </location>
</feature>
<keyword evidence="20" id="KW-1185">Reference proteome</keyword>
<evidence type="ECO:0000256" key="18">
    <source>
        <dbReference type="SAM" id="Phobius"/>
    </source>
</evidence>
<keyword evidence="10" id="KW-0967">Endosome</keyword>
<evidence type="ECO:0000256" key="15">
    <source>
        <dbReference type="ARBA" id="ARBA00023329"/>
    </source>
</evidence>
<feature type="non-terminal residue" evidence="19">
    <location>
        <position position="1"/>
    </location>
</feature>
<proteinExistence type="inferred from homology"/>
<dbReference type="PANTHER" id="PTHR15664:SF6">
    <property type="entry name" value="TRANSMEMBRANE PROTEIN 230"/>
    <property type="match status" value="1"/>
</dbReference>
<dbReference type="InterPro" id="IPR008590">
    <property type="entry name" value="TMEM_230/134"/>
</dbReference>
<evidence type="ECO:0000256" key="4">
    <source>
        <dbReference type="ARBA" id="ARBA00004412"/>
    </source>
</evidence>
<keyword evidence="11 18" id="KW-1133">Transmembrane helix</keyword>
<evidence type="ECO:0000256" key="13">
    <source>
        <dbReference type="ARBA" id="ARBA00023034"/>
    </source>
</evidence>
<evidence type="ECO:0000256" key="6">
    <source>
        <dbReference type="ARBA" id="ARBA00004601"/>
    </source>
</evidence>
<sequence>ENYSANLESIIKMVRKDARTYSSSVQYQRLSHDDSGFCAEQFKESRKQKRIPWKAIGYAIVLFTLGTILLVIGSLLVSGFFHEKYEDRTWPLILIGLLMFIPGAYHSYIAYYAFKGYEGFSFDDIPSFSDD</sequence>
<dbReference type="Pfam" id="PF05915">
    <property type="entry name" value="TMEM_230_134"/>
    <property type="match status" value="1"/>
</dbReference>
<evidence type="ECO:0000313" key="19">
    <source>
        <dbReference type="EMBL" id="CAL4166805.1"/>
    </source>
</evidence>
<dbReference type="GO" id="GO:0005769">
    <property type="term" value="C:early endosome"/>
    <property type="evidence" value="ECO:0007669"/>
    <property type="project" value="UniProtKB-SubCell"/>
</dbReference>
<keyword evidence="13" id="KW-0333">Golgi apparatus</keyword>
<dbReference type="EMBL" id="CAXKWB010048556">
    <property type="protein sequence ID" value="CAL4166805.1"/>
    <property type="molecule type" value="Genomic_DNA"/>
</dbReference>
<dbReference type="InterPro" id="IPR044234">
    <property type="entry name" value="TMEM230"/>
</dbReference>
<comment type="subcellular location">
    <subcellularLocation>
        <location evidence="5">Cytoplasmic vesicle</location>
        <location evidence="5">Autophagosome</location>
    </subcellularLocation>
    <subcellularLocation>
        <location evidence="3">Cytoplasmic vesicle</location>
        <location evidence="3">Secretory vesicle</location>
        <location evidence="3">Synaptic vesicle</location>
    </subcellularLocation>
    <subcellularLocation>
        <location evidence="4">Early endosome</location>
    </subcellularLocation>
    <subcellularLocation>
        <location evidence="6">Golgi apparatus</location>
        <location evidence="6">trans-Golgi network</location>
    </subcellularLocation>
    <subcellularLocation>
        <location evidence="7">Late endosome</location>
    </subcellularLocation>
    <subcellularLocation>
        <location evidence="1">Membrane</location>
        <topology evidence="1">Multi-pass membrane protein</topology>
    </subcellularLocation>
    <subcellularLocation>
        <location evidence="2">Recycling endosome</location>
    </subcellularLocation>
</comment>
<dbReference type="GO" id="GO:0016020">
    <property type="term" value="C:membrane"/>
    <property type="evidence" value="ECO:0007669"/>
    <property type="project" value="UniProtKB-SubCell"/>
</dbReference>
<protein>
    <recommendedName>
        <fullName evidence="17">Transmembrane protein 230</fullName>
    </recommendedName>
</protein>